<gene>
    <name evidence="2" type="ORF">BCR33DRAFT_305761</name>
</gene>
<keyword evidence="1" id="KW-0732">Signal</keyword>
<dbReference type="STRING" id="329046.A0A1Y2C5P9"/>
<dbReference type="InterPro" id="IPR008615">
    <property type="entry name" value="FNIP"/>
</dbReference>
<evidence type="ECO:0000256" key="1">
    <source>
        <dbReference type="SAM" id="SignalP"/>
    </source>
</evidence>
<evidence type="ECO:0000313" key="3">
    <source>
        <dbReference type="Proteomes" id="UP000193642"/>
    </source>
</evidence>
<name>A0A1Y2C5P9_9FUNG</name>
<comment type="caution">
    <text evidence="2">The sequence shown here is derived from an EMBL/GenBank/DDBJ whole genome shotgun (WGS) entry which is preliminary data.</text>
</comment>
<dbReference type="SUPFAM" id="SSF52058">
    <property type="entry name" value="L domain-like"/>
    <property type="match status" value="1"/>
</dbReference>
<keyword evidence="3" id="KW-1185">Reference proteome</keyword>
<dbReference type="InterPro" id="IPR032675">
    <property type="entry name" value="LRR_dom_sf"/>
</dbReference>
<dbReference type="InterPro" id="IPR001611">
    <property type="entry name" value="Leu-rich_rpt"/>
</dbReference>
<reference evidence="2 3" key="1">
    <citation type="submission" date="2016-07" db="EMBL/GenBank/DDBJ databases">
        <title>Pervasive Adenine N6-methylation of Active Genes in Fungi.</title>
        <authorList>
            <consortium name="DOE Joint Genome Institute"/>
            <person name="Mondo S.J."/>
            <person name="Dannebaum R.O."/>
            <person name="Kuo R.C."/>
            <person name="Labutti K."/>
            <person name="Haridas S."/>
            <person name="Kuo A."/>
            <person name="Salamov A."/>
            <person name="Ahrendt S.R."/>
            <person name="Lipzen A."/>
            <person name="Sullivan W."/>
            <person name="Andreopoulos W.B."/>
            <person name="Clum A."/>
            <person name="Lindquist E."/>
            <person name="Daum C."/>
            <person name="Ramamoorthy G.K."/>
            <person name="Gryganskyi A."/>
            <person name="Culley D."/>
            <person name="Magnuson J.K."/>
            <person name="James T.Y."/>
            <person name="O'Malley M.A."/>
            <person name="Stajich J.E."/>
            <person name="Spatafora J.W."/>
            <person name="Visel A."/>
            <person name="Grigoriev I.V."/>
        </authorList>
    </citation>
    <scope>NUCLEOTIDE SEQUENCE [LARGE SCALE GENOMIC DNA]</scope>
    <source>
        <strain evidence="2 3">JEL800</strain>
    </source>
</reference>
<sequence>MRQILAVAGFFASCALVTESAAAAIKRQDLIVNAPSTSALDSDVQETAAATATAEVEQPPPVPVTGDCQILHDIWPGFPATGNDCCKAFGISCTDGFITRIRLAYGSPPLQFIPDFSGLTKLILLSLPGKNCQGQFPSLPTTLEYLDLESNRLLSTIPDVTTFPRLRFLSLASNNFTGPVPQLPSTIKSLNLASNHLSGVIPSNLPPSLTSLNLGDNQLTGFIPTNLPISLEYLYLGVNSLIGTIPESIISLTNLNYFNFQDNHLTGMIPPLPENLITNTPPDQLAESLSGNCFSNAEAFGVENSPSCGSIIENPSTTTTPNGELLQLLR</sequence>
<evidence type="ECO:0000313" key="2">
    <source>
        <dbReference type="EMBL" id="ORY42204.1"/>
    </source>
</evidence>
<dbReference type="Pfam" id="PF05725">
    <property type="entry name" value="FNIP"/>
    <property type="match status" value="1"/>
</dbReference>
<dbReference type="PANTHER" id="PTHR48010">
    <property type="entry name" value="OS05G0588300 PROTEIN"/>
    <property type="match status" value="1"/>
</dbReference>
<dbReference type="SMART" id="SM00364">
    <property type="entry name" value="LRR_BAC"/>
    <property type="match status" value="4"/>
</dbReference>
<dbReference type="Gene3D" id="3.80.10.10">
    <property type="entry name" value="Ribonuclease Inhibitor"/>
    <property type="match status" value="1"/>
</dbReference>
<dbReference type="Pfam" id="PF00560">
    <property type="entry name" value="LRR_1"/>
    <property type="match status" value="3"/>
</dbReference>
<dbReference type="PANTHER" id="PTHR48010:SF55">
    <property type="entry name" value="OS01G0607900 PROTEIN"/>
    <property type="match status" value="1"/>
</dbReference>
<dbReference type="Proteomes" id="UP000193642">
    <property type="component" value="Unassembled WGS sequence"/>
</dbReference>
<dbReference type="OrthoDB" id="676979at2759"/>
<dbReference type="InterPro" id="IPR050994">
    <property type="entry name" value="At_inactive_RLKs"/>
</dbReference>
<feature type="signal peptide" evidence="1">
    <location>
        <begin position="1"/>
        <end position="22"/>
    </location>
</feature>
<protein>
    <submittedName>
        <fullName evidence="2">L domain-like protein</fullName>
    </submittedName>
</protein>
<organism evidence="2 3">
    <name type="scientific">Rhizoclosmatium globosum</name>
    <dbReference type="NCBI Taxonomy" id="329046"/>
    <lineage>
        <taxon>Eukaryota</taxon>
        <taxon>Fungi</taxon>
        <taxon>Fungi incertae sedis</taxon>
        <taxon>Chytridiomycota</taxon>
        <taxon>Chytridiomycota incertae sedis</taxon>
        <taxon>Chytridiomycetes</taxon>
        <taxon>Chytridiales</taxon>
        <taxon>Chytriomycetaceae</taxon>
        <taxon>Rhizoclosmatium</taxon>
    </lineage>
</organism>
<dbReference type="EMBL" id="MCGO01000029">
    <property type="protein sequence ID" value="ORY42204.1"/>
    <property type="molecule type" value="Genomic_DNA"/>
</dbReference>
<feature type="chain" id="PRO_5012078888" evidence="1">
    <location>
        <begin position="23"/>
        <end position="330"/>
    </location>
</feature>
<accession>A0A1Y2C5P9</accession>
<proteinExistence type="predicted"/>
<dbReference type="AlphaFoldDB" id="A0A1Y2C5P9"/>